<proteinExistence type="predicted"/>
<organism evidence="1 2">
    <name type="scientific">Favolaschia claudopus</name>
    <dbReference type="NCBI Taxonomy" id="2862362"/>
    <lineage>
        <taxon>Eukaryota</taxon>
        <taxon>Fungi</taxon>
        <taxon>Dikarya</taxon>
        <taxon>Basidiomycota</taxon>
        <taxon>Agaricomycotina</taxon>
        <taxon>Agaricomycetes</taxon>
        <taxon>Agaricomycetidae</taxon>
        <taxon>Agaricales</taxon>
        <taxon>Marasmiineae</taxon>
        <taxon>Mycenaceae</taxon>
        <taxon>Favolaschia</taxon>
    </lineage>
</organism>
<accession>A0AAV9ZGC8</accession>
<comment type="caution">
    <text evidence="1">The sequence shown here is derived from an EMBL/GenBank/DDBJ whole genome shotgun (WGS) entry which is preliminary data.</text>
</comment>
<dbReference type="EMBL" id="JAWWNJ010000152">
    <property type="protein sequence ID" value="KAK6981209.1"/>
    <property type="molecule type" value="Genomic_DNA"/>
</dbReference>
<name>A0AAV9ZGC8_9AGAR</name>
<evidence type="ECO:0000313" key="2">
    <source>
        <dbReference type="Proteomes" id="UP001362999"/>
    </source>
</evidence>
<dbReference type="Proteomes" id="UP001362999">
    <property type="component" value="Unassembled WGS sequence"/>
</dbReference>
<evidence type="ECO:0000313" key="1">
    <source>
        <dbReference type="EMBL" id="KAK6981209.1"/>
    </source>
</evidence>
<protein>
    <submittedName>
        <fullName evidence="1">Uncharacterized protein</fullName>
    </submittedName>
</protein>
<gene>
    <name evidence="1" type="ORF">R3P38DRAFT_3114773</name>
</gene>
<reference evidence="1 2" key="1">
    <citation type="journal article" date="2024" name="J Genomics">
        <title>Draft genome sequencing and assembly of Favolaschia claudopus CIRM-BRFM 2984 isolated from oak limbs.</title>
        <authorList>
            <person name="Navarro D."/>
            <person name="Drula E."/>
            <person name="Chaduli D."/>
            <person name="Cazenave R."/>
            <person name="Ahrendt S."/>
            <person name="Wang J."/>
            <person name="Lipzen A."/>
            <person name="Daum C."/>
            <person name="Barry K."/>
            <person name="Grigoriev I.V."/>
            <person name="Favel A."/>
            <person name="Rosso M.N."/>
            <person name="Martin F."/>
        </authorList>
    </citation>
    <scope>NUCLEOTIDE SEQUENCE [LARGE SCALE GENOMIC DNA]</scope>
    <source>
        <strain evidence="1 2">CIRM-BRFM 2984</strain>
    </source>
</reference>
<sequence length="205" mass="22176">MTVPPWASHHILRCHHSTVFGPTLGGCGAEVHSRAFIFQSTWFGTRSGVAAAVVPLHDQYFTLPKDWKRCGCQTQGVGCAVCGNPLGLRVLDSSPFCSIHHQLGTCFFHPSAVEASDLAAPDSTTLPQQGEDTVALRDAGLRWTASWAHLSWPYHESTPSNALLDLRSNVLQRRLHATRSVVTSPTIRLVGSARDPGFHPTTSSG</sequence>
<keyword evidence="2" id="KW-1185">Reference proteome</keyword>
<dbReference type="AlphaFoldDB" id="A0AAV9ZGC8"/>